<comment type="caution">
    <text evidence="1">The sequence shown here is derived from an EMBL/GenBank/DDBJ whole genome shotgun (WGS) entry which is preliminary data.</text>
</comment>
<evidence type="ECO:0000313" key="1">
    <source>
        <dbReference type="EMBL" id="GFQ80025.1"/>
    </source>
</evidence>
<dbReference type="AlphaFoldDB" id="A0A8X6IMV1"/>
<proteinExistence type="predicted"/>
<accession>A0A8X6IMV1</accession>
<sequence length="175" mass="19931">MSIYFAHANYFLHQGKPVPIELSIATLPKNGSDPQVLCITVNHDGFDSTPRDMRYNACKNARLRLVRPLPKSVPVDYLPYCVRGMVDPGGLIVVKSSKQQKMFKELGLVTVCLEMLPKFNTLGDGTFPNPMHDDLHEEGDVSHCTMLKSFQFAKYLQQFQKLQAEWKDKVSAWRE</sequence>
<protein>
    <submittedName>
        <fullName evidence="1">Uncharacterized protein</fullName>
    </submittedName>
</protein>
<evidence type="ECO:0000313" key="2">
    <source>
        <dbReference type="Proteomes" id="UP000887116"/>
    </source>
</evidence>
<gene>
    <name evidence="1" type="ORF">TNCT_446351</name>
</gene>
<dbReference type="EMBL" id="BMAO01002339">
    <property type="protein sequence ID" value="GFQ80025.1"/>
    <property type="molecule type" value="Genomic_DNA"/>
</dbReference>
<keyword evidence="2" id="KW-1185">Reference proteome</keyword>
<reference evidence="1" key="1">
    <citation type="submission" date="2020-07" db="EMBL/GenBank/DDBJ databases">
        <title>Multicomponent nature underlies the extraordinary mechanical properties of spider dragline silk.</title>
        <authorList>
            <person name="Kono N."/>
            <person name="Nakamura H."/>
            <person name="Mori M."/>
            <person name="Yoshida Y."/>
            <person name="Ohtoshi R."/>
            <person name="Malay A.D."/>
            <person name="Moran D.A.P."/>
            <person name="Tomita M."/>
            <person name="Numata K."/>
            <person name="Arakawa K."/>
        </authorList>
    </citation>
    <scope>NUCLEOTIDE SEQUENCE</scope>
</reference>
<organism evidence="1 2">
    <name type="scientific">Trichonephila clavata</name>
    <name type="common">Joro spider</name>
    <name type="synonym">Nephila clavata</name>
    <dbReference type="NCBI Taxonomy" id="2740835"/>
    <lineage>
        <taxon>Eukaryota</taxon>
        <taxon>Metazoa</taxon>
        <taxon>Ecdysozoa</taxon>
        <taxon>Arthropoda</taxon>
        <taxon>Chelicerata</taxon>
        <taxon>Arachnida</taxon>
        <taxon>Araneae</taxon>
        <taxon>Araneomorphae</taxon>
        <taxon>Entelegynae</taxon>
        <taxon>Araneoidea</taxon>
        <taxon>Nephilidae</taxon>
        <taxon>Trichonephila</taxon>
    </lineage>
</organism>
<dbReference type="Proteomes" id="UP000887116">
    <property type="component" value="Unassembled WGS sequence"/>
</dbReference>
<name>A0A8X6IMV1_TRICU</name>